<proteinExistence type="predicted"/>
<organism evidence="1 2">
    <name type="scientific">Deinococcus multiflagellatus</name>
    <dbReference type="NCBI Taxonomy" id="1656887"/>
    <lineage>
        <taxon>Bacteria</taxon>
        <taxon>Thermotogati</taxon>
        <taxon>Deinococcota</taxon>
        <taxon>Deinococci</taxon>
        <taxon>Deinococcales</taxon>
        <taxon>Deinococcaceae</taxon>
        <taxon>Deinococcus</taxon>
    </lineage>
</organism>
<name>A0ABW1ZPM5_9DEIO</name>
<comment type="caution">
    <text evidence="1">The sequence shown here is derived from an EMBL/GenBank/DDBJ whole genome shotgun (WGS) entry which is preliminary data.</text>
</comment>
<dbReference type="RefSeq" id="WP_224611823.1">
    <property type="nucleotide sequence ID" value="NZ_JAIQXV010000020.1"/>
</dbReference>
<dbReference type="Proteomes" id="UP001596317">
    <property type="component" value="Unassembled WGS sequence"/>
</dbReference>
<keyword evidence="2" id="KW-1185">Reference proteome</keyword>
<accession>A0ABW1ZPM5</accession>
<evidence type="ECO:0000313" key="2">
    <source>
        <dbReference type="Proteomes" id="UP001596317"/>
    </source>
</evidence>
<sequence>MTATPHPWDALAALPEGRALIDAHLTLREQLQNLIVLAQGLEVGGAVTPTALRAHAEQLIPLLDGPGRDWTDRYWATQTALHRARSRLQEHADTVARGKNAAWLPGEALQILNAVPPLSLQGLVWAKDVNP</sequence>
<reference evidence="2" key="1">
    <citation type="journal article" date="2019" name="Int. J. Syst. Evol. Microbiol.">
        <title>The Global Catalogue of Microorganisms (GCM) 10K type strain sequencing project: providing services to taxonomists for standard genome sequencing and annotation.</title>
        <authorList>
            <consortium name="The Broad Institute Genomics Platform"/>
            <consortium name="The Broad Institute Genome Sequencing Center for Infectious Disease"/>
            <person name="Wu L."/>
            <person name="Ma J."/>
        </authorList>
    </citation>
    <scope>NUCLEOTIDE SEQUENCE [LARGE SCALE GENOMIC DNA]</scope>
    <source>
        <strain evidence="2">CCUG 63830</strain>
    </source>
</reference>
<gene>
    <name evidence="1" type="ORF">ACFP90_22900</name>
</gene>
<protein>
    <submittedName>
        <fullName evidence="1">Uncharacterized protein</fullName>
    </submittedName>
</protein>
<evidence type="ECO:0000313" key="1">
    <source>
        <dbReference type="EMBL" id="MFC6662895.1"/>
    </source>
</evidence>
<dbReference type="EMBL" id="JBHSWB010000002">
    <property type="protein sequence ID" value="MFC6662895.1"/>
    <property type="molecule type" value="Genomic_DNA"/>
</dbReference>